<protein>
    <recommendedName>
        <fullName evidence="5">Large ribosomal subunit protein bL25</fullName>
    </recommendedName>
    <alternativeName>
        <fullName evidence="5">General stress protein CTC</fullName>
    </alternativeName>
</protein>
<dbReference type="RefSeq" id="WP_102950738.1">
    <property type="nucleotide sequence ID" value="NZ_CP024847.1"/>
</dbReference>
<evidence type="ECO:0000259" key="7">
    <source>
        <dbReference type="Pfam" id="PF14693"/>
    </source>
</evidence>
<dbReference type="InterPro" id="IPR001021">
    <property type="entry name" value="Ribosomal_bL25_long"/>
</dbReference>
<comment type="similarity">
    <text evidence="5">Belongs to the bacterial ribosomal protein bL25 family. CTC subfamily.</text>
</comment>
<feature type="domain" description="Large ribosomal subunit protein bL25 beta" evidence="7">
    <location>
        <begin position="101"/>
        <end position="173"/>
    </location>
</feature>
<dbReference type="SUPFAM" id="SSF50715">
    <property type="entry name" value="Ribosomal protein L25-like"/>
    <property type="match status" value="1"/>
</dbReference>
<organism evidence="8 9">
    <name type="scientific">Aquella oligotrophica</name>
    <dbReference type="NCBI Taxonomy" id="2067065"/>
    <lineage>
        <taxon>Bacteria</taxon>
        <taxon>Pseudomonadati</taxon>
        <taxon>Pseudomonadota</taxon>
        <taxon>Betaproteobacteria</taxon>
        <taxon>Neisseriales</taxon>
        <taxon>Neisseriaceae</taxon>
        <taxon>Aquella</taxon>
    </lineage>
</organism>
<feature type="domain" description="Large ribosomal subunit protein bL25 L25" evidence="6">
    <location>
        <begin position="6"/>
        <end position="93"/>
    </location>
</feature>
<evidence type="ECO:0000256" key="4">
    <source>
        <dbReference type="ARBA" id="ARBA00023274"/>
    </source>
</evidence>
<evidence type="ECO:0000256" key="2">
    <source>
        <dbReference type="ARBA" id="ARBA00022884"/>
    </source>
</evidence>
<proteinExistence type="inferred from homology"/>
<dbReference type="InterPro" id="IPR037121">
    <property type="entry name" value="Ribosomal_bL25_C"/>
</dbReference>
<evidence type="ECO:0000256" key="3">
    <source>
        <dbReference type="ARBA" id="ARBA00022980"/>
    </source>
</evidence>
<dbReference type="HAMAP" id="MF_01336">
    <property type="entry name" value="Ribosomal_bL25"/>
    <property type="match status" value="1"/>
</dbReference>
<evidence type="ECO:0000256" key="5">
    <source>
        <dbReference type="HAMAP-Rule" id="MF_01334"/>
    </source>
</evidence>
<dbReference type="KEGG" id="nba:CUN60_03760"/>
<dbReference type="InterPro" id="IPR020056">
    <property type="entry name" value="Rbsml_bL25/Gln-tRNA_synth_N"/>
</dbReference>
<keyword evidence="3 5" id="KW-0689">Ribosomal protein</keyword>
<dbReference type="HAMAP" id="MF_01334">
    <property type="entry name" value="Ribosomal_bL25_CTC"/>
    <property type="match status" value="1"/>
</dbReference>
<dbReference type="NCBIfam" id="NF004612">
    <property type="entry name" value="PRK05943.1"/>
    <property type="match status" value="1"/>
</dbReference>
<dbReference type="AlphaFoldDB" id="A0A2I7N4Q0"/>
<dbReference type="InterPro" id="IPR020057">
    <property type="entry name" value="Ribosomal_bL25_b-dom"/>
</dbReference>
<dbReference type="Pfam" id="PF14693">
    <property type="entry name" value="Ribosomal_TL5_C"/>
    <property type="match status" value="1"/>
</dbReference>
<dbReference type="InterPro" id="IPR011035">
    <property type="entry name" value="Ribosomal_bL25/Gln-tRNA_synth"/>
</dbReference>
<dbReference type="CDD" id="cd00495">
    <property type="entry name" value="Ribosomal_L25_TL5_CTC"/>
    <property type="match status" value="1"/>
</dbReference>
<dbReference type="GO" id="GO:0003735">
    <property type="term" value="F:structural constituent of ribosome"/>
    <property type="evidence" value="ECO:0007669"/>
    <property type="project" value="InterPro"/>
</dbReference>
<dbReference type="Gene3D" id="2.170.120.20">
    <property type="entry name" value="Ribosomal protein L25, beta domain"/>
    <property type="match status" value="1"/>
</dbReference>
<dbReference type="Gene3D" id="2.40.240.10">
    <property type="entry name" value="Ribosomal Protein L25, Chain P"/>
    <property type="match status" value="1"/>
</dbReference>
<dbReference type="Proteomes" id="UP000236655">
    <property type="component" value="Chromosome"/>
</dbReference>
<dbReference type="GO" id="GO:0008097">
    <property type="term" value="F:5S rRNA binding"/>
    <property type="evidence" value="ECO:0007669"/>
    <property type="project" value="InterPro"/>
</dbReference>
<dbReference type="FunFam" id="2.40.240.10:FF:000002">
    <property type="entry name" value="50S ribosomal protein L25"/>
    <property type="match status" value="1"/>
</dbReference>
<dbReference type="InterPro" id="IPR029751">
    <property type="entry name" value="Ribosomal_L25_dom"/>
</dbReference>
<dbReference type="PANTHER" id="PTHR33284:SF1">
    <property type="entry name" value="RIBOSOMAL PROTEIN L25_GLN-TRNA SYNTHETASE, ANTI-CODON-BINDING DOMAIN-CONTAINING PROTEIN"/>
    <property type="match status" value="1"/>
</dbReference>
<dbReference type="NCBIfam" id="TIGR00731">
    <property type="entry name" value="bL25_bact_ctc"/>
    <property type="match status" value="1"/>
</dbReference>
<evidence type="ECO:0000313" key="9">
    <source>
        <dbReference type="Proteomes" id="UP000236655"/>
    </source>
</evidence>
<dbReference type="GO" id="GO:0006412">
    <property type="term" value="P:translation"/>
    <property type="evidence" value="ECO:0007669"/>
    <property type="project" value="UniProtKB-UniRule"/>
</dbReference>
<keyword evidence="2 5" id="KW-0694">RNA-binding</keyword>
<name>A0A2I7N4Q0_9NEIS</name>
<evidence type="ECO:0000256" key="1">
    <source>
        <dbReference type="ARBA" id="ARBA00022730"/>
    </source>
</evidence>
<dbReference type="NCBIfam" id="NF004130">
    <property type="entry name" value="PRK05618.1-5"/>
    <property type="match status" value="1"/>
</dbReference>
<comment type="subunit">
    <text evidence="5">Part of the 50S ribosomal subunit; part of the 5S rRNA/L5/L18/L25 subcomplex. Contacts the 5S rRNA. Binds to the 5S rRNA independently of L5 and L18.</text>
</comment>
<evidence type="ECO:0000259" key="6">
    <source>
        <dbReference type="Pfam" id="PF01386"/>
    </source>
</evidence>
<dbReference type="NCBIfam" id="NF004128">
    <property type="entry name" value="PRK05618.1-2"/>
    <property type="match status" value="1"/>
</dbReference>
<sequence>MSNLKLVAEARAEQGRGASRRLRHAGKVPAIVYGGSADPVAVTLDHNTVFHALKKEAFHTSILDLELAGKSEKVVLRDFHMHSFRPEVLHLDLQRVSETEEIHMKLPLHFLNEEISQAVKVQGAHVTHVATEVEVRALAKDLPHFIEVDLANLKAGQTIHLSDLVLPAGVKAEKLLRGDDAALVIAGGIAEVADAEIVSPSDVPSAKGATE</sequence>
<dbReference type="InterPro" id="IPR020055">
    <property type="entry name" value="Ribosomal_bL25_short"/>
</dbReference>
<dbReference type="PANTHER" id="PTHR33284">
    <property type="entry name" value="RIBOSOMAL PROTEIN L25/GLN-TRNA SYNTHETASE, ANTI-CODON-BINDING DOMAIN-CONTAINING PROTEIN"/>
    <property type="match status" value="1"/>
</dbReference>
<reference evidence="9" key="1">
    <citation type="submission" date="2017-11" db="EMBL/GenBank/DDBJ databases">
        <authorList>
            <person name="Chan K.G."/>
            <person name="Lee L.S."/>
        </authorList>
    </citation>
    <scope>NUCLEOTIDE SEQUENCE [LARGE SCALE GENOMIC DNA]</scope>
    <source>
        <strain evidence="9">DSM 100970</strain>
    </source>
</reference>
<keyword evidence="4 5" id="KW-0687">Ribonucleoprotein</keyword>
<accession>A0A2I7N4Q0</accession>
<dbReference type="EMBL" id="CP024847">
    <property type="protein sequence ID" value="AUR51439.1"/>
    <property type="molecule type" value="Genomic_DNA"/>
</dbReference>
<evidence type="ECO:0000313" key="8">
    <source>
        <dbReference type="EMBL" id="AUR51439.1"/>
    </source>
</evidence>
<dbReference type="OrthoDB" id="9806411at2"/>
<keyword evidence="1 5" id="KW-0699">rRNA-binding</keyword>
<dbReference type="Pfam" id="PF01386">
    <property type="entry name" value="Ribosomal_L25p"/>
    <property type="match status" value="1"/>
</dbReference>
<keyword evidence="9" id="KW-1185">Reference proteome</keyword>
<comment type="function">
    <text evidence="5">This is one of the proteins that binds to the 5S RNA in the ribosome where it forms part of the central protuberance.</text>
</comment>
<gene>
    <name evidence="5" type="primary">rplY</name>
    <name evidence="5" type="synonym">ctc</name>
    <name evidence="8" type="ORF">CUN60_03760</name>
</gene>
<dbReference type="InterPro" id="IPR020930">
    <property type="entry name" value="Ribosomal_uL5_bac-type"/>
</dbReference>
<dbReference type="GO" id="GO:0022625">
    <property type="term" value="C:cytosolic large ribosomal subunit"/>
    <property type="evidence" value="ECO:0007669"/>
    <property type="project" value="TreeGrafter"/>
</dbReference>